<dbReference type="Pfam" id="PF10557">
    <property type="entry name" value="Cullin_Nedd8"/>
    <property type="match status" value="1"/>
</dbReference>
<dbReference type="SMART" id="SM00884">
    <property type="entry name" value="Cullin_Nedd8"/>
    <property type="match status" value="1"/>
</dbReference>
<evidence type="ECO:0000256" key="4">
    <source>
        <dbReference type="ARBA" id="ARBA00022843"/>
    </source>
</evidence>
<dbReference type="SUPFAM" id="SSF75632">
    <property type="entry name" value="Cullin homology domain"/>
    <property type="match status" value="1"/>
</dbReference>
<dbReference type="PROSITE" id="PS01256">
    <property type="entry name" value="CULLIN_1"/>
    <property type="match status" value="1"/>
</dbReference>
<dbReference type="PANTHER" id="PTHR11932">
    <property type="entry name" value="CULLIN"/>
    <property type="match status" value="1"/>
</dbReference>
<evidence type="ECO:0000313" key="8">
    <source>
        <dbReference type="Proteomes" id="UP000095281"/>
    </source>
</evidence>
<dbReference type="OMA" id="IREWDRY"/>
<dbReference type="Gene3D" id="3.30.230.130">
    <property type="entry name" value="Cullin, Chain C, Domain 2"/>
    <property type="match status" value="1"/>
</dbReference>
<keyword evidence="4" id="KW-0832">Ubl conjugation</keyword>
<dbReference type="InterPro" id="IPR016157">
    <property type="entry name" value="Cullin_CS"/>
</dbReference>
<dbReference type="GO" id="GO:0031625">
    <property type="term" value="F:ubiquitin protein ligase binding"/>
    <property type="evidence" value="ECO:0007669"/>
    <property type="project" value="InterPro"/>
</dbReference>
<feature type="domain" description="Cullin family profile" evidence="7">
    <location>
        <begin position="444"/>
        <end position="670"/>
    </location>
</feature>
<evidence type="ECO:0000256" key="5">
    <source>
        <dbReference type="PROSITE-ProRule" id="PRU00330"/>
    </source>
</evidence>
<dbReference type="AlphaFoldDB" id="A0A1I8B7Q3"/>
<dbReference type="InterPro" id="IPR001373">
    <property type="entry name" value="Cullin_N"/>
</dbReference>
<dbReference type="InterPro" id="IPR045093">
    <property type="entry name" value="Cullin"/>
</dbReference>
<evidence type="ECO:0000256" key="6">
    <source>
        <dbReference type="RuleBase" id="RU003829"/>
    </source>
</evidence>
<dbReference type="InterPro" id="IPR036388">
    <property type="entry name" value="WH-like_DNA-bd_sf"/>
</dbReference>
<sequence length="815" mass="94598">MSSAKDKKLQAEIWNDLASGLESIYAGDERMPPHRYMELYTYVVLSNFSISSIFRHVFNFCSSSHVPTETSRRGVPITQMQTHFIGSELYNELNSFITKYAQSLRMTLINLYGDSLLQHYTKTWTNYRFGSTVVNGIFSYLNRHWIRREIDEGKLGIFEVYNMAINIWKQVIFTDLHHNVTSAALALIEQDRNGEMIQTKLIKGVVESYIELGINERDSTGSANEDGVSSQSVGHLGQVPVQPNMTRPSVKYQVYRDHFVKRLLEETLNYYTTESTTFLQSYSVPEYMKKVGERLNEERDRCQLYLDYTTLDSLLKVCDDALICNHLELFHNEFEALLSQRQCEHLGRMYDLCHRVAGALDKLKQILEIYITREGRAAIEQIAQNAMTDPKYYITTILQLYDVYNNLASNAFKLDHGFVEAMDRAFTRFVNENEITRLAKSASKSPQLLVLYCDQLLRKNAKNVEDERMDEYLEQVMTVFKYIEDKDMFQAFFHKMLCKRLVTEASASEEAERSMIAKLKHMCGFEYTSKLERLLTDVALSRDNSDMFRKQAARRDVDFSVIVVMSNVWPLTQPIKFEIPSPLMNCIEDFKRYYSGKYTGRKLNWVLQMSRGEVISTIGTFANKYTFICNTQQISLLMLFNERNIYKQSDFENILKLPTDQLIPALHSLLKVGLLLNVGGNNSVVAKKSNIDEMDLQQNKNDNKEYQLNNGFTNKKLKVDLIRAMVSAKEQKKDNEEVQKGVDEDRKIVIQAAIVRIMKMRKTLKHQQLVGEVLNQLTARFQPKVPLVKKCIDMLIEKEYLKRGENERDTYEYLA</sequence>
<dbReference type="Gene3D" id="1.10.10.10">
    <property type="entry name" value="Winged helix-like DNA-binding domain superfamily/Winged helix DNA-binding domain"/>
    <property type="match status" value="1"/>
</dbReference>
<dbReference type="SUPFAM" id="SSF74788">
    <property type="entry name" value="Cullin repeat-like"/>
    <property type="match status" value="1"/>
</dbReference>
<dbReference type="FunFam" id="1.20.1310.10:FF:000019">
    <property type="entry name" value="Cullin 1"/>
    <property type="match status" value="1"/>
</dbReference>
<dbReference type="SUPFAM" id="SSF46785">
    <property type="entry name" value="Winged helix' DNA-binding domain"/>
    <property type="match status" value="1"/>
</dbReference>
<accession>A0A1I8B7Q3</accession>
<dbReference type="FunFam" id="1.20.1310.10:FF:000002">
    <property type="entry name" value="cullin-3 isoform X1"/>
    <property type="match status" value="1"/>
</dbReference>
<dbReference type="InterPro" id="IPR016158">
    <property type="entry name" value="Cullin_homology"/>
</dbReference>
<dbReference type="Pfam" id="PF00888">
    <property type="entry name" value="Cullin"/>
    <property type="match status" value="1"/>
</dbReference>
<keyword evidence="8" id="KW-1185">Reference proteome</keyword>
<dbReference type="Pfam" id="PF26557">
    <property type="entry name" value="Cullin_AB"/>
    <property type="match status" value="1"/>
</dbReference>
<dbReference type="InterPro" id="IPR036390">
    <property type="entry name" value="WH_DNA-bd_sf"/>
</dbReference>
<evidence type="ECO:0000259" key="7">
    <source>
        <dbReference type="PROSITE" id="PS50069"/>
    </source>
</evidence>
<dbReference type="Proteomes" id="UP000095281">
    <property type="component" value="Unplaced"/>
</dbReference>
<dbReference type="SMART" id="SM00182">
    <property type="entry name" value="CULLIN"/>
    <property type="match status" value="1"/>
</dbReference>
<dbReference type="InterPro" id="IPR016159">
    <property type="entry name" value="Cullin_repeat-like_dom_sf"/>
</dbReference>
<protein>
    <submittedName>
        <fullName evidence="9">CULLIN_2 domain-containing protein</fullName>
    </submittedName>
</protein>
<dbReference type="PROSITE" id="PS50069">
    <property type="entry name" value="CULLIN_2"/>
    <property type="match status" value="1"/>
</dbReference>
<dbReference type="WBParaSite" id="MhA1_Contig1606.frz3.gene3">
    <property type="protein sequence ID" value="MhA1_Contig1606.frz3.gene3"/>
    <property type="gene ID" value="MhA1_Contig1606.frz3.gene3"/>
</dbReference>
<comment type="similarity">
    <text evidence="1 5 6">Belongs to the cullin family.</text>
</comment>
<evidence type="ECO:0000256" key="2">
    <source>
        <dbReference type="ARBA" id="ARBA00022499"/>
    </source>
</evidence>
<dbReference type="InterPro" id="IPR036317">
    <property type="entry name" value="Cullin_homology_sf"/>
</dbReference>
<dbReference type="GO" id="GO:0031461">
    <property type="term" value="C:cullin-RING ubiquitin ligase complex"/>
    <property type="evidence" value="ECO:0007669"/>
    <property type="project" value="InterPro"/>
</dbReference>
<keyword evidence="3" id="KW-0833">Ubl conjugation pathway</keyword>
<dbReference type="Gene3D" id="1.20.1310.10">
    <property type="entry name" value="Cullin Repeats"/>
    <property type="match status" value="4"/>
</dbReference>
<evidence type="ECO:0000313" key="9">
    <source>
        <dbReference type="WBParaSite" id="MhA1_Contig1606.frz3.gene3"/>
    </source>
</evidence>
<evidence type="ECO:0000256" key="1">
    <source>
        <dbReference type="ARBA" id="ARBA00006019"/>
    </source>
</evidence>
<proteinExistence type="inferred from homology"/>
<evidence type="ECO:0000256" key="3">
    <source>
        <dbReference type="ARBA" id="ARBA00022786"/>
    </source>
</evidence>
<dbReference type="InterPro" id="IPR019559">
    <property type="entry name" value="Cullin_neddylation_domain"/>
</dbReference>
<keyword evidence="2" id="KW-1017">Isopeptide bond</keyword>
<dbReference type="InterPro" id="IPR059120">
    <property type="entry name" value="Cullin-like_AB"/>
</dbReference>
<dbReference type="FunFam" id="1.10.10.10:FF:000014">
    <property type="entry name" value="Cullin 1"/>
    <property type="match status" value="1"/>
</dbReference>
<reference evidence="9" key="1">
    <citation type="submission" date="2016-11" db="UniProtKB">
        <authorList>
            <consortium name="WormBaseParasite"/>
        </authorList>
    </citation>
    <scope>IDENTIFICATION</scope>
</reference>
<organism evidence="8 9">
    <name type="scientific">Meloidogyne hapla</name>
    <name type="common">Root-knot nematode worm</name>
    <dbReference type="NCBI Taxonomy" id="6305"/>
    <lineage>
        <taxon>Eukaryota</taxon>
        <taxon>Metazoa</taxon>
        <taxon>Ecdysozoa</taxon>
        <taxon>Nematoda</taxon>
        <taxon>Chromadorea</taxon>
        <taxon>Rhabditida</taxon>
        <taxon>Tylenchina</taxon>
        <taxon>Tylenchomorpha</taxon>
        <taxon>Tylenchoidea</taxon>
        <taxon>Meloidogynidae</taxon>
        <taxon>Meloidogyninae</taxon>
        <taxon>Meloidogyne</taxon>
    </lineage>
</organism>
<dbReference type="GO" id="GO:0006511">
    <property type="term" value="P:ubiquitin-dependent protein catabolic process"/>
    <property type="evidence" value="ECO:0007669"/>
    <property type="project" value="InterPro"/>
</dbReference>
<name>A0A1I8B7Q3_MELHA</name>